<dbReference type="Pfam" id="PF00646">
    <property type="entry name" value="F-box"/>
    <property type="match status" value="1"/>
</dbReference>
<comment type="caution">
    <text evidence="2">The sequence shown here is derived from an EMBL/GenBank/DDBJ whole genome shotgun (WGS) entry which is preliminary data.</text>
</comment>
<dbReference type="InterPro" id="IPR001810">
    <property type="entry name" value="F-box_dom"/>
</dbReference>
<organism evidence="2 3">
    <name type="scientific">Metarhizium rileyi (strain RCEF 4871)</name>
    <name type="common">Nomuraea rileyi</name>
    <dbReference type="NCBI Taxonomy" id="1649241"/>
    <lineage>
        <taxon>Eukaryota</taxon>
        <taxon>Fungi</taxon>
        <taxon>Dikarya</taxon>
        <taxon>Ascomycota</taxon>
        <taxon>Pezizomycotina</taxon>
        <taxon>Sordariomycetes</taxon>
        <taxon>Hypocreomycetidae</taxon>
        <taxon>Hypocreales</taxon>
        <taxon>Clavicipitaceae</taxon>
        <taxon>Metarhizium</taxon>
    </lineage>
</organism>
<dbReference type="EMBL" id="AZHC01000014">
    <property type="protein sequence ID" value="OAA42163.1"/>
    <property type="molecule type" value="Genomic_DNA"/>
</dbReference>
<dbReference type="Proteomes" id="UP000243498">
    <property type="component" value="Unassembled WGS sequence"/>
</dbReference>
<gene>
    <name evidence="2" type="ORF">NOR_05012</name>
</gene>
<dbReference type="OrthoDB" id="4986826at2759"/>
<dbReference type="InterPro" id="IPR036047">
    <property type="entry name" value="F-box-like_dom_sf"/>
</dbReference>
<reference evidence="2 3" key="1">
    <citation type="journal article" date="2016" name="Genome Biol. Evol.">
        <title>Divergent and convergent evolution of fungal pathogenicity.</title>
        <authorList>
            <person name="Shang Y."/>
            <person name="Xiao G."/>
            <person name="Zheng P."/>
            <person name="Cen K."/>
            <person name="Zhan S."/>
            <person name="Wang C."/>
        </authorList>
    </citation>
    <scope>NUCLEOTIDE SEQUENCE [LARGE SCALE GENOMIC DNA]</scope>
    <source>
        <strain evidence="2 3">RCEF 4871</strain>
    </source>
</reference>
<evidence type="ECO:0000313" key="3">
    <source>
        <dbReference type="Proteomes" id="UP000243498"/>
    </source>
</evidence>
<evidence type="ECO:0000259" key="1">
    <source>
        <dbReference type="Pfam" id="PF00646"/>
    </source>
</evidence>
<feature type="domain" description="F-box" evidence="1">
    <location>
        <begin position="3"/>
        <end position="35"/>
    </location>
</feature>
<proteinExistence type="predicted"/>
<dbReference type="OMA" id="EAPQLWV"/>
<dbReference type="AlphaFoldDB" id="A0A162JHM2"/>
<name>A0A162JHM2_METRR</name>
<accession>A0A162JHM2</accession>
<keyword evidence="3" id="KW-1185">Reference proteome</keyword>
<sequence>MDLLPPELVHDILLRLPPSSRSSTRLTSRLFNVILAPLSFTSLGSFVDSDSALSKLEAGAREARRRQRTSIWSPSCSVPEHLPIPQSFLLAAYVAFRGRQWLPSVAGARKAAREWDADSGISLCEDDVDSDSDVLHLTVDKLVGGLERQDITEDSLRAAMFRYALYLSYLYQGTGEAPSLWVFNENVWECKE</sequence>
<dbReference type="SUPFAM" id="SSF81383">
    <property type="entry name" value="F-box domain"/>
    <property type="match status" value="1"/>
</dbReference>
<evidence type="ECO:0000313" key="2">
    <source>
        <dbReference type="EMBL" id="OAA42163.1"/>
    </source>
</evidence>
<protein>
    <submittedName>
        <fullName evidence="2">F-box domain, Skp2-like protein</fullName>
    </submittedName>
</protein>